<keyword evidence="3" id="KW-0548">Nucleotidyltransferase</keyword>
<dbReference type="NCBIfam" id="NF002383">
    <property type="entry name" value="PRK01392.1"/>
    <property type="match status" value="1"/>
</dbReference>
<dbReference type="OrthoDB" id="3196716at2"/>
<evidence type="ECO:0000256" key="3">
    <source>
        <dbReference type="ARBA" id="ARBA00022695"/>
    </source>
</evidence>
<evidence type="ECO:0000313" key="6">
    <source>
        <dbReference type="Proteomes" id="UP000287239"/>
    </source>
</evidence>
<dbReference type="Proteomes" id="UP000287239">
    <property type="component" value="Unassembled WGS sequence"/>
</dbReference>
<protein>
    <recommendedName>
        <fullName evidence="1">citrate lyase holo-[acyl-carrier protein] synthase</fullName>
        <ecNumber evidence="1">2.7.7.61</ecNumber>
    </recommendedName>
</protein>
<sequence length="176" mass="19608">MDVFKDGLVSDLADVLASRELRVTRQKALVETESPVIISFQLNIPGPVKTSPLLVDLFDDGVAAIVTVLEDLTLSMTSLRKYYQKTGPECLIACAGDSRILKQEMIKLEDSSYGRLFDIDILKVVDKELISLSREELGFSQRSCLLCDDSAKACGRSRKHTLSELQEEISQLINRI</sequence>
<dbReference type="GO" id="GO:0016829">
    <property type="term" value="F:lyase activity"/>
    <property type="evidence" value="ECO:0007669"/>
    <property type="project" value="UniProtKB-KW"/>
</dbReference>
<dbReference type="GO" id="GO:0050519">
    <property type="term" value="F:holo-citrate lyase synthase activity"/>
    <property type="evidence" value="ECO:0007669"/>
    <property type="project" value="UniProtKB-EC"/>
</dbReference>
<name>A0A429ZLZ7_9ENTE</name>
<evidence type="ECO:0000256" key="2">
    <source>
        <dbReference type="ARBA" id="ARBA00022679"/>
    </source>
</evidence>
<evidence type="ECO:0000256" key="1">
    <source>
        <dbReference type="ARBA" id="ARBA00012524"/>
    </source>
</evidence>
<dbReference type="NCBIfam" id="TIGR03124">
    <property type="entry name" value="citrate_citX"/>
    <property type="match status" value="1"/>
</dbReference>
<comment type="catalytic activity">
    <reaction evidence="4">
        <text>apo-[citrate lyase ACP] + 2'-(5''-triphospho-alpha-D-ribosyl)-3'-dephospho-CoA = holo-[citrate lyase ACP] + diphosphate</text>
        <dbReference type="Rhea" id="RHEA:16333"/>
        <dbReference type="Rhea" id="RHEA-COMP:10157"/>
        <dbReference type="Rhea" id="RHEA-COMP:10158"/>
        <dbReference type="ChEBI" id="CHEBI:29999"/>
        <dbReference type="ChEBI" id="CHEBI:33019"/>
        <dbReference type="ChEBI" id="CHEBI:61378"/>
        <dbReference type="ChEBI" id="CHEBI:82683"/>
        <dbReference type="EC" id="2.7.7.61"/>
    </reaction>
</comment>
<dbReference type="EC" id="2.7.7.61" evidence="1"/>
<dbReference type="InterPro" id="IPR005551">
    <property type="entry name" value="CitX"/>
</dbReference>
<reference evidence="5 6" key="1">
    <citation type="submission" date="2017-05" db="EMBL/GenBank/DDBJ databases">
        <title>Vagococcus spp. assemblies.</title>
        <authorList>
            <person name="Gulvik C.A."/>
        </authorList>
    </citation>
    <scope>NUCLEOTIDE SEQUENCE [LARGE SCALE GENOMIC DNA]</scope>
    <source>
        <strain evidence="5 6">NCFB 2777</strain>
    </source>
</reference>
<dbReference type="RefSeq" id="WP_126780363.1">
    <property type="nucleotide sequence ID" value="NZ_NGJU01000013.1"/>
</dbReference>
<dbReference type="GeneID" id="98568548"/>
<keyword evidence="2" id="KW-0808">Transferase</keyword>
<evidence type="ECO:0000256" key="4">
    <source>
        <dbReference type="ARBA" id="ARBA00048574"/>
    </source>
</evidence>
<dbReference type="Pfam" id="PF03802">
    <property type="entry name" value="CitX"/>
    <property type="match status" value="1"/>
</dbReference>
<dbReference type="GO" id="GO:0051191">
    <property type="term" value="P:prosthetic group biosynthetic process"/>
    <property type="evidence" value="ECO:0007669"/>
    <property type="project" value="InterPro"/>
</dbReference>
<dbReference type="AlphaFoldDB" id="A0A429ZLZ7"/>
<keyword evidence="5" id="KW-0456">Lyase</keyword>
<evidence type="ECO:0000313" key="5">
    <source>
        <dbReference type="EMBL" id="RST94711.1"/>
    </source>
</evidence>
<organism evidence="5 6">
    <name type="scientific">Vagococcus salmoninarum</name>
    <dbReference type="NCBI Taxonomy" id="2739"/>
    <lineage>
        <taxon>Bacteria</taxon>
        <taxon>Bacillati</taxon>
        <taxon>Bacillota</taxon>
        <taxon>Bacilli</taxon>
        <taxon>Lactobacillales</taxon>
        <taxon>Enterococcaceae</taxon>
        <taxon>Vagococcus</taxon>
    </lineage>
</organism>
<comment type="caution">
    <text evidence="5">The sequence shown here is derived from an EMBL/GenBank/DDBJ whole genome shotgun (WGS) entry which is preliminary data.</text>
</comment>
<keyword evidence="6" id="KW-1185">Reference proteome</keyword>
<gene>
    <name evidence="5" type="ORF">CBF35_09210</name>
</gene>
<proteinExistence type="predicted"/>
<dbReference type="EMBL" id="NGJU01000013">
    <property type="protein sequence ID" value="RST94711.1"/>
    <property type="molecule type" value="Genomic_DNA"/>
</dbReference>
<accession>A0A429ZLZ7</accession>